<dbReference type="STRING" id="686832.A0A0C2Y1R9"/>
<dbReference type="PANTHER" id="PTHR33129:SF1">
    <property type="entry name" value="ATP-BINDING PROTEIN"/>
    <property type="match status" value="1"/>
</dbReference>
<dbReference type="AlphaFoldDB" id="A0A0C2Y1R9"/>
<dbReference type="OrthoDB" id="2340858at2759"/>
<evidence type="ECO:0000313" key="1">
    <source>
        <dbReference type="EMBL" id="KIM35042.1"/>
    </source>
</evidence>
<gene>
    <name evidence="1" type="ORF">M413DRAFT_449923</name>
</gene>
<sequence>MPSTPPSDSYEASCISQASKNADPNNWEWAPDSRATWELAEEPWQQFRSKWYGAEPTAAHCASLDDPETPHFSLEPLHPYLEDCPSSILVRESYLTTFRDVWERGLSTQGVCGLIVNGQPGIGNTLFQYYALIRLLQQKQVVLLLSPDAQQLFLFYHDGVHTMRTKSLDDEYMLPECKIPSSEVFIWSLFDIPERKEPEWLLARPPCLPVQVAPLDPCRYKIWFKERLPLLLGLPLWTREELIQGLPYQRKYPALLDAFCKVYASTSLDRWDLLEAFPGVRALLEKCQDADLLPPTPEDAINYLLDVAIYRFGYSAGDVFSALFDFEAATRHHERAFDIQLSDLQAAAVALPNMYQSADSSISRHILALTLVSRGPLTMVDWTVNFKSDWIAKCMVNKLAAAEDAGLREQVKFFQGTEGAKAMSEWFFGPFAHRCIAETSTGGDWRLINMISDDAHPPQFVMAQDQSSFPPKDVRFPKVKREVIKFRSISDLSTCFESDKYYVPDTPDFPSLFDAFTVDLNPSKKSAILWVVRIPASRSSHVGGSMLGFRNIWDIIARLKDQLSDGPPPTKTRKMGVGQNGVALKLLVEVRYLVVVAKGHSHDLQWHPPKGWSESCVKEGHQGDVYCLEVPISLSL</sequence>
<protein>
    <submittedName>
        <fullName evidence="1">Uncharacterized protein</fullName>
    </submittedName>
</protein>
<reference evidence="2" key="2">
    <citation type="submission" date="2015-01" db="EMBL/GenBank/DDBJ databases">
        <title>Evolutionary Origins and Diversification of the Mycorrhizal Mutualists.</title>
        <authorList>
            <consortium name="DOE Joint Genome Institute"/>
            <consortium name="Mycorrhizal Genomics Consortium"/>
            <person name="Kohler A."/>
            <person name="Kuo A."/>
            <person name="Nagy L.G."/>
            <person name="Floudas D."/>
            <person name="Copeland A."/>
            <person name="Barry K.W."/>
            <person name="Cichocki N."/>
            <person name="Veneault-Fourrey C."/>
            <person name="LaButti K."/>
            <person name="Lindquist E.A."/>
            <person name="Lipzen A."/>
            <person name="Lundell T."/>
            <person name="Morin E."/>
            <person name="Murat C."/>
            <person name="Riley R."/>
            <person name="Ohm R."/>
            <person name="Sun H."/>
            <person name="Tunlid A."/>
            <person name="Henrissat B."/>
            <person name="Grigoriev I.V."/>
            <person name="Hibbett D.S."/>
            <person name="Martin F."/>
        </authorList>
    </citation>
    <scope>NUCLEOTIDE SEQUENCE [LARGE SCALE GENOMIC DNA]</scope>
    <source>
        <strain evidence="2">h7</strain>
    </source>
</reference>
<dbReference type="Proteomes" id="UP000053424">
    <property type="component" value="Unassembled WGS sequence"/>
</dbReference>
<dbReference type="EMBL" id="KN831834">
    <property type="protein sequence ID" value="KIM35042.1"/>
    <property type="molecule type" value="Genomic_DNA"/>
</dbReference>
<proteinExistence type="predicted"/>
<accession>A0A0C2Y1R9</accession>
<name>A0A0C2Y1R9_HEBCY</name>
<dbReference type="HOGENOM" id="CLU_445463_0_0_1"/>
<reference evidence="1 2" key="1">
    <citation type="submission" date="2014-04" db="EMBL/GenBank/DDBJ databases">
        <authorList>
            <consortium name="DOE Joint Genome Institute"/>
            <person name="Kuo A."/>
            <person name="Gay G."/>
            <person name="Dore J."/>
            <person name="Kohler A."/>
            <person name="Nagy L.G."/>
            <person name="Floudas D."/>
            <person name="Copeland A."/>
            <person name="Barry K.W."/>
            <person name="Cichocki N."/>
            <person name="Veneault-Fourrey C."/>
            <person name="LaButti K."/>
            <person name="Lindquist E.A."/>
            <person name="Lipzen A."/>
            <person name="Lundell T."/>
            <person name="Morin E."/>
            <person name="Murat C."/>
            <person name="Sun H."/>
            <person name="Tunlid A."/>
            <person name="Henrissat B."/>
            <person name="Grigoriev I.V."/>
            <person name="Hibbett D.S."/>
            <person name="Martin F."/>
            <person name="Nordberg H.P."/>
            <person name="Cantor M.N."/>
            <person name="Hua S.X."/>
        </authorList>
    </citation>
    <scope>NUCLEOTIDE SEQUENCE [LARGE SCALE GENOMIC DNA]</scope>
    <source>
        <strain evidence="2">h7</strain>
    </source>
</reference>
<dbReference type="InterPro" id="IPR052980">
    <property type="entry name" value="Crinkler_effector"/>
</dbReference>
<organism evidence="1 2">
    <name type="scientific">Hebeloma cylindrosporum</name>
    <dbReference type="NCBI Taxonomy" id="76867"/>
    <lineage>
        <taxon>Eukaryota</taxon>
        <taxon>Fungi</taxon>
        <taxon>Dikarya</taxon>
        <taxon>Basidiomycota</taxon>
        <taxon>Agaricomycotina</taxon>
        <taxon>Agaricomycetes</taxon>
        <taxon>Agaricomycetidae</taxon>
        <taxon>Agaricales</taxon>
        <taxon>Agaricineae</taxon>
        <taxon>Hymenogastraceae</taxon>
        <taxon>Hebeloma</taxon>
    </lineage>
</organism>
<keyword evidence="2" id="KW-1185">Reference proteome</keyword>
<evidence type="ECO:0000313" key="2">
    <source>
        <dbReference type="Proteomes" id="UP000053424"/>
    </source>
</evidence>
<dbReference type="PANTHER" id="PTHR33129">
    <property type="entry name" value="PROTEIN KINASE DOMAIN-CONTAINING PROTEIN-RELATED"/>
    <property type="match status" value="1"/>
</dbReference>